<organism evidence="2">
    <name type="scientific">Rhizophora mucronata</name>
    <name type="common">Asiatic mangrove</name>
    <dbReference type="NCBI Taxonomy" id="61149"/>
    <lineage>
        <taxon>Eukaryota</taxon>
        <taxon>Viridiplantae</taxon>
        <taxon>Streptophyta</taxon>
        <taxon>Embryophyta</taxon>
        <taxon>Tracheophyta</taxon>
        <taxon>Spermatophyta</taxon>
        <taxon>Magnoliopsida</taxon>
        <taxon>eudicotyledons</taxon>
        <taxon>Gunneridae</taxon>
        <taxon>Pentapetalae</taxon>
        <taxon>rosids</taxon>
        <taxon>fabids</taxon>
        <taxon>Malpighiales</taxon>
        <taxon>Rhizophoraceae</taxon>
        <taxon>Rhizophora</taxon>
    </lineage>
</organism>
<dbReference type="EMBL" id="GGEC01087940">
    <property type="protein sequence ID" value="MBX68424.1"/>
    <property type="molecule type" value="Transcribed_RNA"/>
</dbReference>
<protein>
    <submittedName>
        <fullName evidence="2">Uncharacterized protein</fullName>
    </submittedName>
</protein>
<dbReference type="AlphaFoldDB" id="A0A2P2QNE5"/>
<keyword evidence="1" id="KW-1133">Transmembrane helix</keyword>
<keyword evidence="1" id="KW-0472">Membrane</keyword>
<feature type="transmembrane region" description="Helical" evidence="1">
    <location>
        <begin position="24"/>
        <end position="43"/>
    </location>
</feature>
<keyword evidence="1" id="KW-0812">Transmembrane</keyword>
<sequence>MPTAFPSQVFIYNLYYQHQTGSCTLALISTPANVCIFIFTFIYHC</sequence>
<proteinExistence type="predicted"/>
<evidence type="ECO:0000256" key="1">
    <source>
        <dbReference type="SAM" id="Phobius"/>
    </source>
</evidence>
<name>A0A2P2QNE5_RHIMU</name>
<accession>A0A2P2QNE5</accession>
<reference evidence="2" key="1">
    <citation type="submission" date="2018-02" db="EMBL/GenBank/DDBJ databases">
        <title>Rhizophora mucronata_Transcriptome.</title>
        <authorList>
            <person name="Meera S.P."/>
            <person name="Sreeshan A."/>
            <person name="Augustine A."/>
        </authorList>
    </citation>
    <scope>NUCLEOTIDE SEQUENCE</scope>
    <source>
        <tissue evidence="2">Leaf</tissue>
    </source>
</reference>
<evidence type="ECO:0000313" key="2">
    <source>
        <dbReference type="EMBL" id="MBX68424.1"/>
    </source>
</evidence>